<dbReference type="EMBL" id="LUGG01000011">
    <property type="protein sequence ID" value="OBZ71550.1"/>
    <property type="molecule type" value="Genomic_DNA"/>
</dbReference>
<dbReference type="InterPro" id="IPR002347">
    <property type="entry name" value="SDR_fam"/>
</dbReference>
<dbReference type="Proteomes" id="UP000092993">
    <property type="component" value="Unassembled WGS sequence"/>
</dbReference>
<reference evidence="3 4" key="1">
    <citation type="submission" date="2016-03" db="EMBL/GenBank/DDBJ databases">
        <title>Whole genome sequencing of Grifola frondosa 9006-11.</title>
        <authorList>
            <person name="Min B."/>
            <person name="Park H."/>
            <person name="Kim J.-G."/>
            <person name="Cho H."/>
            <person name="Oh Y.-L."/>
            <person name="Kong W.-S."/>
            <person name="Choi I.-G."/>
        </authorList>
    </citation>
    <scope>NUCLEOTIDE SEQUENCE [LARGE SCALE GENOMIC DNA]</scope>
    <source>
        <strain evidence="3 4">9006-11</strain>
    </source>
</reference>
<dbReference type="GO" id="GO:0016491">
    <property type="term" value="F:oxidoreductase activity"/>
    <property type="evidence" value="ECO:0007669"/>
    <property type="project" value="UniProtKB-KW"/>
</dbReference>
<gene>
    <name evidence="3" type="primary">butA_0</name>
    <name evidence="3" type="ORF">A0H81_08952</name>
</gene>
<proteinExistence type="inferred from homology"/>
<dbReference type="PRINTS" id="PR00081">
    <property type="entry name" value="GDHRDH"/>
</dbReference>
<evidence type="ECO:0000313" key="3">
    <source>
        <dbReference type="EMBL" id="OBZ71550.1"/>
    </source>
</evidence>
<dbReference type="PANTHER" id="PTHR24321">
    <property type="entry name" value="DEHYDROGENASES, SHORT CHAIN"/>
    <property type="match status" value="1"/>
</dbReference>
<name>A0A1C7M3N9_GRIFR</name>
<evidence type="ECO:0000313" key="4">
    <source>
        <dbReference type="Proteomes" id="UP000092993"/>
    </source>
</evidence>
<dbReference type="InterPro" id="IPR036291">
    <property type="entry name" value="NAD(P)-bd_dom_sf"/>
</dbReference>
<accession>A0A1C7M3N9</accession>
<dbReference type="SUPFAM" id="SSF51735">
    <property type="entry name" value="NAD(P)-binding Rossmann-fold domains"/>
    <property type="match status" value="1"/>
</dbReference>
<dbReference type="OrthoDB" id="498125at2759"/>
<comment type="caution">
    <text evidence="3">The sequence shown here is derived from an EMBL/GenBank/DDBJ whole genome shotgun (WGS) entry which is preliminary data.</text>
</comment>
<keyword evidence="2" id="KW-0560">Oxidoreductase</keyword>
<dbReference type="Pfam" id="PF13561">
    <property type="entry name" value="adh_short_C2"/>
    <property type="match status" value="1"/>
</dbReference>
<comment type="similarity">
    <text evidence="1">Belongs to the short-chain dehydrogenases/reductases (SDR) family.</text>
</comment>
<evidence type="ECO:0000256" key="2">
    <source>
        <dbReference type="ARBA" id="ARBA00023002"/>
    </source>
</evidence>
<sequence length="97" mass="10089">MCSNSVQAMDYGKYGITVNAYAPGAVETSLLAGVDAWQSQKMGQPPGTWAKSLNDANVLGRNGQPNDVVGVVSFLVSKDASFITGQTITVDGGSVYD</sequence>
<evidence type="ECO:0000256" key="1">
    <source>
        <dbReference type="ARBA" id="ARBA00006484"/>
    </source>
</evidence>
<keyword evidence="4" id="KW-1185">Reference proteome</keyword>
<dbReference type="OMA" id="VARECPM"/>
<protein>
    <submittedName>
        <fullName evidence="3">Diacetyl reductase [(S)-acetoin forming]</fullName>
    </submittedName>
</protein>
<dbReference type="Gene3D" id="3.40.50.720">
    <property type="entry name" value="NAD(P)-binding Rossmann-like Domain"/>
    <property type="match status" value="1"/>
</dbReference>
<organism evidence="3 4">
    <name type="scientific">Grifola frondosa</name>
    <name type="common">Maitake</name>
    <name type="synonym">Polyporus frondosus</name>
    <dbReference type="NCBI Taxonomy" id="5627"/>
    <lineage>
        <taxon>Eukaryota</taxon>
        <taxon>Fungi</taxon>
        <taxon>Dikarya</taxon>
        <taxon>Basidiomycota</taxon>
        <taxon>Agaricomycotina</taxon>
        <taxon>Agaricomycetes</taxon>
        <taxon>Polyporales</taxon>
        <taxon>Grifolaceae</taxon>
        <taxon>Grifola</taxon>
    </lineage>
</organism>
<dbReference type="AlphaFoldDB" id="A0A1C7M3N9"/>
<dbReference type="PANTHER" id="PTHR24321:SF8">
    <property type="entry name" value="ESTRADIOL 17-BETA-DEHYDROGENASE 8-RELATED"/>
    <property type="match status" value="1"/>
</dbReference>
<dbReference type="STRING" id="5627.A0A1C7M3N9"/>